<organism evidence="1 2">
    <name type="scientific">Levilactobacillus spicheri</name>
    <dbReference type="NCBI Taxonomy" id="216463"/>
    <lineage>
        <taxon>Bacteria</taxon>
        <taxon>Bacillati</taxon>
        <taxon>Bacillota</taxon>
        <taxon>Bacilli</taxon>
        <taxon>Lactobacillales</taxon>
        <taxon>Lactobacillaceae</taxon>
        <taxon>Levilactobacillus</taxon>
    </lineage>
</organism>
<dbReference type="Proteomes" id="UP000033491">
    <property type="component" value="Unassembled WGS sequence"/>
</dbReference>
<protein>
    <submittedName>
        <fullName evidence="1">Uncharacterized protein</fullName>
    </submittedName>
</protein>
<dbReference type="AlphaFoldDB" id="A0A0F3RRH2"/>
<dbReference type="STRING" id="216463.VC81_08330"/>
<dbReference type="EMBL" id="JZCR01000019">
    <property type="protein sequence ID" value="KJW12490.1"/>
    <property type="molecule type" value="Genomic_DNA"/>
</dbReference>
<comment type="caution">
    <text evidence="1">The sequence shown here is derived from an EMBL/GenBank/DDBJ whole genome shotgun (WGS) entry which is preliminary data.</text>
</comment>
<evidence type="ECO:0000313" key="2">
    <source>
        <dbReference type="Proteomes" id="UP000033491"/>
    </source>
</evidence>
<gene>
    <name evidence="1" type="ORF">VC81_08330</name>
</gene>
<reference evidence="1 2" key="1">
    <citation type="submission" date="2015-03" db="EMBL/GenBank/DDBJ databases">
        <authorList>
            <person name="Zheng J."/>
            <person name="Ganezle M."/>
        </authorList>
    </citation>
    <scope>NUCLEOTIDE SEQUENCE [LARGE SCALE GENOMIC DNA]</scope>
    <source>
        <strain evidence="1 2">LP38</strain>
    </source>
</reference>
<sequence>MSRPGKFAKSSRIKQLRQFKRRKQQQAGTTIAWEQVTDFLLGRYQLTQGRQLPPVVAATVQRFMSEWLTTAQAAGPDQVQWSLTALTPVTLKRIGNQVPWQFYAVLLEQAVRWQHFLRKEGPAMPLSPRRQIIEPLDAAAWAQVVAQQLALNLLTVTAAPITAAQREQLVTSLLTNDTVNWTAVSALFSPLGFQNTADQQGDTYQWLNDLQALTISNFHD</sequence>
<accession>A0A0F3RRH2</accession>
<dbReference type="RefSeq" id="WP_045807597.1">
    <property type="nucleotide sequence ID" value="NZ_JZCR01000019.1"/>
</dbReference>
<dbReference type="OrthoDB" id="2149263at2"/>
<proteinExistence type="predicted"/>
<evidence type="ECO:0000313" key="1">
    <source>
        <dbReference type="EMBL" id="KJW12490.1"/>
    </source>
</evidence>
<name>A0A0F3RRH2_9LACO</name>
<dbReference type="PATRIC" id="fig|216463.3.peg.783"/>